<evidence type="ECO:0000313" key="2">
    <source>
        <dbReference type="EMBL" id="RFU17143.1"/>
    </source>
</evidence>
<dbReference type="Pfam" id="PF12680">
    <property type="entry name" value="SnoaL_2"/>
    <property type="match status" value="1"/>
</dbReference>
<sequence length="119" mass="13696">MQPELKGVIAEYIKAVNAFDLDAIINTFAKDAYVNDNRREIVGIDAIRRWLSREIVGDKVTMDVREVIDHYGDTIVRAVYDGEYDKTNLPEELILTNYFRIRDGKIVSLAIIFNQPSPY</sequence>
<gene>
    <name evidence="2" type="ORF">D0Y96_10655</name>
</gene>
<dbReference type="InterPro" id="IPR037401">
    <property type="entry name" value="SnoaL-like"/>
</dbReference>
<accession>A0A372IRI1</accession>
<dbReference type="EMBL" id="QVQT01000003">
    <property type="protein sequence ID" value="RFU17143.1"/>
    <property type="molecule type" value="Genomic_DNA"/>
</dbReference>
<dbReference type="OrthoDB" id="8684708at2"/>
<keyword evidence="3" id="KW-1185">Reference proteome</keyword>
<dbReference type="AlphaFoldDB" id="A0A372IRI1"/>
<protein>
    <submittedName>
        <fullName evidence="2">Nuclear transport factor 2 family protein</fullName>
    </submittedName>
</protein>
<dbReference type="Proteomes" id="UP000264702">
    <property type="component" value="Unassembled WGS sequence"/>
</dbReference>
<organism evidence="2 3">
    <name type="scientific">Paracidobacterium acidisoli</name>
    <dbReference type="NCBI Taxonomy" id="2303751"/>
    <lineage>
        <taxon>Bacteria</taxon>
        <taxon>Pseudomonadati</taxon>
        <taxon>Acidobacteriota</taxon>
        <taxon>Terriglobia</taxon>
        <taxon>Terriglobales</taxon>
        <taxon>Acidobacteriaceae</taxon>
        <taxon>Paracidobacterium</taxon>
    </lineage>
</organism>
<feature type="domain" description="SnoaL-like" evidence="1">
    <location>
        <begin position="10"/>
        <end position="108"/>
    </location>
</feature>
<evidence type="ECO:0000259" key="1">
    <source>
        <dbReference type="Pfam" id="PF12680"/>
    </source>
</evidence>
<reference evidence="2 3" key="1">
    <citation type="submission" date="2018-08" db="EMBL/GenBank/DDBJ databases">
        <title>Acidipila sp. 4G-K13, an acidobacterium isolated from forest soil.</title>
        <authorList>
            <person name="Gao Z.-H."/>
            <person name="Qiu L.-H."/>
        </authorList>
    </citation>
    <scope>NUCLEOTIDE SEQUENCE [LARGE SCALE GENOMIC DNA]</scope>
    <source>
        <strain evidence="2 3">4G-K13</strain>
    </source>
</reference>
<proteinExistence type="predicted"/>
<comment type="caution">
    <text evidence="2">The sequence shown here is derived from an EMBL/GenBank/DDBJ whole genome shotgun (WGS) entry which is preliminary data.</text>
</comment>
<dbReference type="InterPro" id="IPR032710">
    <property type="entry name" value="NTF2-like_dom_sf"/>
</dbReference>
<dbReference type="RefSeq" id="WP_117299492.1">
    <property type="nucleotide sequence ID" value="NZ_QVQT02000003.1"/>
</dbReference>
<dbReference type="SUPFAM" id="SSF54427">
    <property type="entry name" value="NTF2-like"/>
    <property type="match status" value="1"/>
</dbReference>
<name>A0A372IRI1_9BACT</name>
<evidence type="ECO:0000313" key="3">
    <source>
        <dbReference type="Proteomes" id="UP000264702"/>
    </source>
</evidence>
<dbReference type="Gene3D" id="3.10.450.50">
    <property type="match status" value="1"/>
</dbReference>